<dbReference type="EMBL" id="MHIB01000009">
    <property type="protein sequence ID" value="OGY44927.1"/>
    <property type="molecule type" value="Genomic_DNA"/>
</dbReference>
<accession>A0A1G1Y038</accession>
<reference evidence="2 3" key="1">
    <citation type="journal article" date="2016" name="Nat. Commun.">
        <title>Thousands of microbial genomes shed light on interconnected biogeochemical processes in an aquifer system.</title>
        <authorList>
            <person name="Anantharaman K."/>
            <person name="Brown C.T."/>
            <person name="Hug L.A."/>
            <person name="Sharon I."/>
            <person name="Castelle C.J."/>
            <person name="Probst A.J."/>
            <person name="Thomas B.C."/>
            <person name="Singh A."/>
            <person name="Wilkins M.J."/>
            <person name="Karaoz U."/>
            <person name="Brodie E.L."/>
            <person name="Williams K.H."/>
            <person name="Hubbard S.S."/>
            <person name="Banfield J.F."/>
        </authorList>
    </citation>
    <scope>NUCLEOTIDE SEQUENCE [LARGE SCALE GENOMIC DNA]</scope>
</reference>
<protein>
    <recommendedName>
        <fullName evidence="4">DUF4956 domain-containing protein</fullName>
    </recommendedName>
</protein>
<gene>
    <name evidence="2" type="ORF">A2729_04055</name>
</gene>
<evidence type="ECO:0008006" key="4">
    <source>
        <dbReference type="Google" id="ProtNLM"/>
    </source>
</evidence>
<name>A0A1G1Y038_9BACT</name>
<comment type="caution">
    <text evidence="2">The sequence shown here is derived from an EMBL/GenBank/DDBJ whole genome shotgun (WGS) entry which is preliminary data.</text>
</comment>
<feature type="transmembrane region" description="Helical" evidence="1">
    <location>
        <begin position="117"/>
        <end position="134"/>
    </location>
</feature>
<evidence type="ECO:0000313" key="2">
    <source>
        <dbReference type="EMBL" id="OGY44927.1"/>
    </source>
</evidence>
<dbReference type="Pfam" id="PF16316">
    <property type="entry name" value="DUF4956"/>
    <property type="match status" value="1"/>
</dbReference>
<organism evidence="2 3">
    <name type="scientific">Candidatus Buchananbacteria bacterium RIFCSPHIGHO2_01_FULL_39_14</name>
    <dbReference type="NCBI Taxonomy" id="1797532"/>
    <lineage>
        <taxon>Bacteria</taxon>
        <taxon>Candidatus Buchananiibacteriota</taxon>
    </lineage>
</organism>
<proteinExistence type="predicted"/>
<keyword evidence="1" id="KW-0812">Transmembrane</keyword>
<feature type="transmembrane region" description="Helical" evidence="1">
    <location>
        <begin position="12"/>
        <end position="38"/>
    </location>
</feature>
<dbReference type="InterPro" id="IPR032531">
    <property type="entry name" value="DUF4956"/>
</dbReference>
<evidence type="ECO:0000256" key="1">
    <source>
        <dbReference type="SAM" id="Phobius"/>
    </source>
</evidence>
<dbReference type="STRING" id="1797532.A2729_04055"/>
<keyword evidence="1" id="KW-0472">Membrane</keyword>
<feature type="transmembrane region" description="Helical" evidence="1">
    <location>
        <begin position="95"/>
        <end position="111"/>
    </location>
</feature>
<dbReference type="AlphaFoldDB" id="A0A1G1Y038"/>
<dbReference type="Proteomes" id="UP000178930">
    <property type="component" value="Unassembled WGS sequence"/>
</dbReference>
<feature type="transmembrane region" description="Helical" evidence="1">
    <location>
        <begin position="50"/>
        <end position="83"/>
    </location>
</feature>
<sequence length="228" mass="25224">MFDSLFNLTPSAVSLNFLTIAIVLILSFVLSLVIAWVYKSTHKGISYSQSFVFTLILIGVLIAVIMMVVGNSLAIAFGAFGAFSLIRFRTAIKDTRDLAFVLLVVTIGLAVGTRNYLIAILTTIFAGAIIFGLTKINFGSIRKYDYLLNFSAFSDKFSAENLRSVFAEFLKYDNLLNVTAKEGGKVLTYTFNIKFIKAAEIEKLITKISQLEGIFDIDVISAKNDIEY</sequence>
<evidence type="ECO:0000313" key="3">
    <source>
        <dbReference type="Proteomes" id="UP000178930"/>
    </source>
</evidence>
<keyword evidence="1" id="KW-1133">Transmembrane helix</keyword>